<proteinExistence type="predicted"/>
<sequence length="38" mass="4398">MQVRRLDHVNIQTAQVATMVDWYSDIIGLRTGPRPDFP</sequence>
<dbReference type="Gene3D" id="3.10.180.10">
    <property type="entry name" value="2,3-Dihydroxybiphenyl 1,2-Dioxygenase, domain 1"/>
    <property type="match status" value="1"/>
</dbReference>
<gene>
    <name evidence="1" type="ORF">LCGC14_1535120</name>
</gene>
<reference evidence="1" key="1">
    <citation type="journal article" date="2015" name="Nature">
        <title>Complex archaea that bridge the gap between prokaryotes and eukaryotes.</title>
        <authorList>
            <person name="Spang A."/>
            <person name="Saw J.H."/>
            <person name="Jorgensen S.L."/>
            <person name="Zaremba-Niedzwiedzka K."/>
            <person name="Martijn J."/>
            <person name="Lind A.E."/>
            <person name="van Eijk R."/>
            <person name="Schleper C."/>
            <person name="Guy L."/>
            <person name="Ettema T.J."/>
        </authorList>
    </citation>
    <scope>NUCLEOTIDE SEQUENCE</scope>
</reference>
<evidence type="ECO:0000313" key="1">
    <source>
        <dbReference type="EMBL" id="KKM61098.1"/>
    </source>
</evidence>
<dbReference type="InterPro" id="IPR029068">
    <property type="entry name" value="Glyas_Bleomycin-R_OHBP_Dase"/>
</dbReference>
<dbReference type="EMBL" id="LAZR01011552">
    <property type="protein sequence ID" value="KKM61098.1"/>
    <property type="molecule type" value="Genomic_DNA"/>
</dbReference>
<organism evidence="1">
    <name type="scientific">marine sediment metagenome</name>
    <dbReference type="NCBI Taxonomy" id="412755"/>
    <lineage>
        <taxon>unclassified sequences</taxon>
        <taxon>metagenomes</taxon>
        <taxon>ecological metagenomes</taxon>
    </lineage>
</organism>
<comment type="caution">
    <text evidence="1">The sequence shown here is derived from an EMBL/GenBank/DDBJ whole genome shotgun (WGS) entry which is preliminary data.</text>
</comment>
<accession>A0A0F9IUU0</accession>
<protein>
    <recommendedName>
        <fullName evidence="2">VOC domain-containing protein</fullName>
    </recommendedName>
</protein>
<name>A0A0F9IUU0_9ZZZZ</name>
<dbReference type="AlphaFoldDB" id="A0A0F9IUU0"/>
<dbReference type="SUPFAM" id="SSF54593">
    <property type="entry name" value="Glyoxalase/Bleomycin resistance protein/Dihydroxybiphenyl dioxygenase"/>
    <property type="match status" value="1"/>
</dbReference>
<evidence type="ECO:0008006" key="2">
    <source>
        <dbReference type="Google" id="ProtNLM"/>
    </source>
</evidence>